<evidence type="ECO:0000313" key="3">
    <source>
        <dbReference type="EMBL" id="SFP66804.1"/>
    </source>
</evidence>
<organism evidence="3 4">
    <name type="scientific">Actinomadura madurae</name>
    <dbReference type="NCBI Taxonomy" id="1993"/>
    <lineage>
        <taxon>Bacteria</taxon>
        <taxon>Bacillati</taxon>
        <taxon>Actinomycetota</taxon>
        <taxon>Actinomycetes</taxon>
        <taxon>Streptosporangiales</taxon>
        <taxon>Thermomonosporaceae</taxon>
        <taxon>Actinomadura</taxon>
    </lineage>
</organism>
<keyword evidence="1" id="KW-0472">Membrane</keyword>
<feature type="chain" id="PRO_5038529838" evidence="2">
    <location>
        <begin position="26"/>
        <end position="87"/>
    </location>
</feature>
<dbReference type="STRING" id="1993.SAMN04489713_11668"/>
<evidence type="ECO:0000313" key="4">
    <source>
        <dbReference type="Proteomes" id="UP000183413"/>
    </source>
</evidence>
<dbReference type="AlphaFoldDB" id="A0A1I5S7V3"/>
<protein>
    <submittedName>
        <fullName evidence="3">Uncharacterized protein</fullName>
    </submittedName>
</protein>
<keyword evidence="2" id="KW-0732">Signal</keyword>
<dbReference type="EMBL" id="FOVH01000016">
    <property type="protein sequence ID" value="SFP66804.1"/>
    <property type="molecule type" value="Genomic_DNA"/>
</dbReference>
<reference evidence="3 4" key="1">
    <citation type="submission" date="2016-10" db="EMBL/GenBank/DDBJ databases">
        <authorList>
            <person name="de Groot N.N."/>
        </authorList>
    </citation>
    <scope>NUCLEOTIDE SEQUENCE [LARGE SCALE GENOMIC DNA]</scope>
    <source>
        <strain evidence="3 4">DSM 43067</strain>
    </source>
</reference>
<keyword evidence="1" id="KW-1133">Transmembrane helix</keyword>
<gene>
    <name evidence="3" type="ORF">SAMN04489713_11668</name>
</gene>
<feature type="signal peptide" evidence="2">
    <location>
        <begin position="1"/>
        <end position="25"/>
    </location>
</feature>
<proteinExistence type="predicted"/>
<sequence>MTAVLLTLAALAAFCWVCASPVRLAAAGGVLLVSHPVQTFALTAVAAVALTVAAVVFTVRTVRAEGWHLVTVQRPNLAPVPAGGVTV</sequence>
<dbReference type="Proteomes" id="UP000183413">
    <property type="component" value="Unassembled WGS sequence"/>
</dbReference>
<name>A0A1I5S7V3_9ACTN</name>
<dbReference type="RefSeq" id="WP_075023708.1">
    <property type="nucleotide sequence ID" value="NZ_FOVH01000016.1"/>
</dbReference>
<evidence type="ECO:0000256" key="2">
    <source>
        <dbReference type="SAM" id="SignalP"/>
    </source>
</evidence>
<keyword evidence="4" id="KW-1185">Reference proteome</keyword>
<accession>A0A1I5S7V3</accession>
<dbReference type="InParanoid" id="A0A1I5S7V3"/>
<feature type="transmembrane region" description="Helical" evidence="1">
    <location>
        <begin position="37"/>
        <end position="59"/>
    </location>
</feature>
<keyword evidence="1" id="KW-0812">Transmembrane</keyword>
<evidence type="ECO:0000256" key="1">
    <source>
        <dbReference type="SAM" id="Phobius"/>
    </source>
</evidence>